<sequence length="100" mass="11034">IVECKQVPFFYLQTYRQKVSGKCASLIPITSPLWTAVMSGSESLRCQAPLLSLLLCPSLCPPYLLQYQECVGIESASQSYLEYLTKALLPFNAALALCLP</sequence>
<evidence type="ECO:0000313" key="2">
    <source>
        <dbReference type="Proteomes" id="UP000815325"/>
    </source>
</evidence>
<organism evidence="1 2">
    <name type="scientific">Dunaliella salina</name>
    <name type="common">Green alga</name>
    <name type="synonym">Protococcus salinus</name>
    <dbReference type="NCBI Taxonomy" id="3046"/>
    <lineage>
        <taxon>Eukaryota</taxon>
        <taxon>Viridiplantae</taxon>
        <taxon>Chlorophyta</taxon>
        <taxon>core chlorophytes</taxon>
        <taxon>Chlorophyceae</taxon>
        <taxon>CS clade</taxon>
        <taxon>Chlamydomonadales</taxon>
        <taxon>Dunaliellaceae</taxon>
        <taxon>Dunaliella</taxon>
    </lineage>
</organism>
<dbReference type="EMBL" id="MU071850">
    <property type="protein sequence ID" value="KAF5825841.1"/>
    <property type="molecule type" value="Genomic_DNA"/>
</dbReference>
<proteinExistence type="predicted"/>
<comment type="caution">
    <text evidence="1">The sequence shown here is derived from an EMBL/GenBank/DDBJ whole genome shotgun (WGS) entry which is preliminary data.</text>
</comment>
<keyword evidence="2" id="KW-1185">Reference proteome</keyword>
<name>A0ABQ7FTS7_DUNSA</name>
<reference evidence="1" key="1">
    <citation type="submission" date="2017-08" db="EMBL/GenBank/DDBJ databases">
        <authorList>
            <person name="Polle J.E."/>
            <person name="Barry K."/>
            <person name="Cushman J."/>
            <person name="Schmutz J."/>
            <person name="Tran D."/>
            <person name="Hathwaick L.T."/>
            <person name="Yim W.C."/>
            <person name="Jenkins J."/>
            <person name="Mckie-Krisberg Z.M."/>
            <person name="Prochnik S."/>
            <person name="Lindquist E."/>
            <person name="Dockter R.B."/>
            <person name="Adam C."/>
            <person name="Molina H."/>
            <person name="Bunkerborg J."/>
            <person name="Jin E."/>
            <person name="Buchheim M."/>
            <person name="Magnuson J."/>
        </authorList>
    </citation>
    <scope>NUCLEOTIDE SEQUENCE</scope>
    <source>
        <strain evidence="1">CCAP 19/18</strain>
    </source>
</reference>
<dbReference type="Proteomes" id="UP000815325">
    <property type="component" value="Unassembled WGS sequence"/>
</dbReference>
<evidence type="ECO:0000313" key="1">
    <source>
        <dbReference type="EMBL" id="KAF5825841.1"/>
    </source>
</evidence>
<protein>
    <submittedName>
        <fullName evidence="1">Uncharacterized protein</fullName>
    </submittedName>
</protein>
<feature type="non-terminal residue" evidence="1">
    <location>
        <position position="1"/>
    </location>
</feature>
<accession>A0ABQ7FTS7</accession>
<gene>
    <name evidence="1" type="ORF">DUNSADRAFT_6510</name>
</gene>